<name>A0A6J4NRI7_9ACTN</name>
<dbReference type="PROSITE" id="PS50977">
    <property type="entry name" value="HTH_TETR_2"/>
    <property type="match status" value="1"/>
</dbReference>
<sequence>MDRRSERHQATRSEILATAWSLTNDKGLTGWSLRELAAAVGMRAPSLYVYFPAKGHIYDAMFGESYRQLLELSRATPLPNEPRERLRTMAVTFFNFAVENPARLQLMFWRVIPGFEPSPDGYAPSLQVVNLAQNAFAEIGVTDPAALDMWSALLSGLISQQASNDPGGNRWRRLLDDAVDMFARAYL</sequence>
<feature type="domain" description="HTH tetR-type" evidence="5">
    <location>
        <begin position="9"/>
        <end position="69"/>
    </location>
</feature>
<dbReference type="InterPro" id="IPR050109">
    <property type="entry name" value="HTH-type_TetR-like_transc_reg"/>
</dbReference>
<protein>
    <recommendedName>
        <fullName evidence="5">HTH tetR-type domain-containing protein</fullName>
    </recommendedName>
</protein>
<dbReference type="EMBL" id="CADCUO010000084">
    <property type="protein sequence ID" value="CAA9389704.1"/>
    <property type="molecule type" value="Genomic_DNA"/>
</dbReference>
<reference evidence="6" key="1">
    <citation type="submission" date="2020-02" db="EMBL/GenBank/DDBJ databases">
        <authorList>
            <person name="Meier V. D."/>
        </authorList>
    </citation>
    <scope>NUCLEOTIDE SEQUENCE</scope>
    <source>
        <strain evidence="6">AVDCRST_MAG75</strain>
    </source>
</reference>
<dbReference type="InterPro" id="IPR036271">
    <property type="entry name" value="Tet_transcr_reg_TetR-rel_C_sf"/>
</dbReference>
<dbReference type="InterPro" id="IPR009057">
    <property type="entry name" value="Homeodomain-like_sf"/>
</dbReference>
<dbReference type="GO" id="GO:0003700">
    <property type="term" value="F:DNA-binding transcription factor activity"/>
    <property type="evidence" value="ECO:0007669"/>
    <property type="project" value="TreeGrafter"/>
</dbReference>
<keyword evidence="1" id="KW-0805">Transcription regulation</keyword>
<evidence type="ECO:0000259" key="5">
    <source>
        <dbReference type="PROSITE" id="PS50977"/>
    </source>
</evidence>
<dbReference type="PANTHER" id="PTHR30055">
    <property type="entry name" value="HTH-TYPE TRANSCRIPTIONAL REGULATOR RUTR"/>
    <property type="match status" value="1"/>
</dbReference>
<organism evidence="6">
    <name type="scientific">uncultured Propionibacteriaceae bacterium</name>
    <dbReference type="NCBI Taxonomy" id="257457"/>
    <lineage>
        <taxon>Bacteria</taxon>
        <taxon>Bacillati</taxon>
        <taxon>Actinomycetota</taxon>
        <taxon>Actinomycetes</taxon>
        <taxon>Propionibacteriales</taxon>
        <taxon>Propionibacteriaceae</taxon>
        <taxon>environmental samples</taxon>
    </lineage>
</organism>
<accession>A0A6J4NRI7</accession>
<proteinExistence type="predicted"/>
<dbReference type="Gene3D" id="1.10.357.10">
    <property type="entry name" value="Tetracycline Repressor, domain 2"/>
    <property type="match status" value="1"/>
</dbReference>
<keyword evidence="3" id="KW-0804">Transcription</keyword>
<dbReference type="GO" id="GO:0000976">
    <property type="term" value="F:transcription cis-regulatory region binding"/>
    <property type="evidence" value="ECO:0007669"/>
    <property type="project" value="TreeGrafter"/>
</dbReference>
<dbReference type="AlphaFoldDB" id="A0A6J4NRI7"/>
<dbReference type="InterPro" id="IPR001647">
    <property type="entry name" value="HTH_TetR"/>
</dbReference>
<dbReference type="Pfam" id="PF00440">
    <property type="entry name" value="TetR_N"/>
    <property type="match status" value="1"/>
</dbReference>
<evidence type="ECO:0000313" key="6">
    <source>
        <dbReference type="EMBL" id="CAA9389704.1"/>
    </source>
</evidence>
<evidence type="ECO:0000256" key="2">
    <source>
        <dbReference type="ARBA" id="ARBA00023125"/>
    </source>
</evidence>
<dbReference type="SUPFAM" id="SSF48498">
    <property type="entry name" value="Tetracyclin repressor-like, C-terminal domain"/>
    <property type="match status" value="1"/>
</dbReference>
<evidence type="ECO:0000256" key="4">
    <source>
        <dbReference type="PROSITE-ProRule" id="PRU00335"/>
    </source>
</evidence>
<evidence type="ECO:0000256" key="1">
    <source>
        <dbReference type="ARBA" id="ARBA00023015"/>
    </source>
</evidence>
<evidence type="ECO:0000256" key="3">
    <source>
        <dbReference type="ARBA" id="ARBA00023163"/>
    </source>
</evidence>
<dbReference type="PANTHER" id="PTHR30055:SF234">
    <property type="entry name" value="HTH-TYPE TRANSCRIPTIONAL REGULATOR BETI"/>
    <property type="match status" value="1"/>
</dbReference>
<keyword evidence="2 4" id="KW-0238">DNA-binding</keyword>
<gene>
    <name evidence="6" type="ORF">AVDCRST_MAG75-1493</name>
</gene>
<feature type="DNA-binding region" description="H-T-H motif" evidence="4">
    <location>
        <begin position="32"/>
        <end position="51"/>
    </location>
</feature>
<dbReference type="SUPFAM" id="SSF46689">
    <property type="entry name" value="Homeodomain-like"/>
    <property type="match status" value="1"/>
</dbReference>